<organism evidence="2 3">
    <name type="scientific">Vibrio algivorus</name>
    <dbReference type="NCBI Taxonomy" id="1667024"/>
    <lineage>
        <taxon>Bacteria</taxon>
        <taxon>Pseudomonadati</taxon>
        <taxon>Pseudomonadota</taxon>
        <taxon>Gammaproteobacteria</taxon>
        <taxon>Vibrionales</taxon>
        <taxon>Vibrionaceae</taxon>
        <taxon>Vibrio</taxon>
    </lineage>
</organism>
<gene>
    <name evidence="2" type="ORF">FOF44_14775</name>
</gene>
<dbReference type="Proteomes" id="UP000319828">
    <property type="component" value="Unassembled WGS sequence"/>
</dbReference>
<dbReference type="Pfam" id="PF11157">
    <property type="entry name" value="DUF2937"/>
    <property type="match status" value="1"/>
</dbReference>
<keyword evidence="1" id="KW-0472">Membrane</keyword>
<keyword evidence="1" id="KW-1133">Transmembrane helix</keyword>
<keyword evidence="1" id="KW-0812">Transmembrane</keyword>
<comment type="caution">
    <text evidence="2">The sequence shown here is derived from an EMBL/GenBank/DDBJ whole genome shotgun (WGS) entry which is preliminary data.</text>
</comment>
<name>A0A557NZD6_9VIBR</name>
<evidence type="ECO:0000313" key="2">
    <source>
        <dbReference type="EMBL" id="TVO33773.1"/>
    </source>
</evidence>
<dbReference type="EMBL" id="VMKJ01000037">
    <property type="protein sequence ID" value="TVO33773.1"/>
    <property type="molecule type" value="Genomic_DNA"/>
</dbReference>
<evidence type="ECO:0000256" key="1">
    <source>
        <dbReference type="SAM" id="Phobius"/>
    </source>
</evidence>
<dbReference type="InterPro" id="IPR022584">
    <property type="entry name" value="DUF2937"/>
</dbReference>
<evidence type="ECO:0000313" key="3">
    <source>
        <dbReference type="Proteomes" id="UP000319828"/>
    </source>
</evidence>
<feature type="transmembrane region" description="Helical" evidence="1">
    <location>
        <begin position="12"/>
        <end position="31"/>
    </location>
</feature>
<feature type="transmembrane region" description="Helical" evidence="1">
    <location>
        <begin position="140"/>
        <end position="170"/>
    </location>
</feature>
<sequence>MECSMKKIIDYLKLAVLIFGVLIGVQIPGFVSQYGQNLDARVAESSQGLSQFQDDADQYFNGSLEQLLKHYARNQDPVIVAGGKSIKTLVARNQMLTQAQSNFHQSRYSPYLQVFVSPISEIRQDVWNHYEYKVILNAEAISIGAIFGLMVLALSELVLFILSLLLKSLLGKPYKANRKMR</sequence>
<protein>
    <submittedName>
        <fullName evidence="2">DUF2937 family protein</fullName>
    </submittedName>
</protein>
<accession>A0A557NZD6</accession>
<reference evidence="2 3" key="1">
    <citation type="submission" date="2019-07" db="EMBL/GenBank/DDBJ databases">
        <title>The draft genome sequence of Vibrio algivorus M1486.</title>
        <authorList>
            <person name="Meng X."/>
        </authorList>
    </citation>
    <scope>NUCLEOTIDE SEQUENCE [LARGE SCALE GENOMIC DNA]</scope>
    <source>
        <strain evidence="2 3">M1486</strain>
    </source>
</reference>
<dbReference type="OrthoDB" id="7021410at2"/>
<dbReference type="AlphaFoldDB" id="A0A557NZD6"/>
<proteinExistence type="predicted"/>